<dbReference type="InterPro" id="IPR046228">
    <property type="entry name" value="DUF6261"/>
</dbReference>
<keyword evidence="2" id="KW-1185">Reference proteome</keyword>
<accession>A0ABS5K7G9</accession>
<dbReference type="Pfam" id="PF19775">
    <property type="entry name" value="DUF6261"/>
    <property type="match status" value="1"/>
</dbReference>
<proteinExistence type="predicted"/>
<reference evidence="1 2" key="1">
    <citation type="journal article" date="2014" name="Int. J. Syst. Evol. Microbiol.">
        <title>Carboxylicivirga gen. nov. in the family Marinilabiliaceae with two novel species, Carboxylicivirga mesophila sp. nov. and Carboxylicivirga taeanensis sp. nov., and reclassification of Cytophaga fermentans as Saccharicrinis fermentans gen. nov., comb. nov.</title>
        <authorList>
            <person name="Yang S.H."/>
            <person name="Seo H.S."/>
            <person name="Woo J.H."/>
            <person name="Oh H.M."/>
            <person name="Jang H."/>
            <person name="Lee J.H."/>
            <person name="Kim S.J."/>
            <person name="Kwon K.K."/>
        </authorList>
    </citation>
    <scope>NUCLEOTIDE SEQUENCE [LARGE SCALE GENOMIC DNA]</scope>
    <source>
        <strain evidence="1 2">JCM 18290</strain>
    </source>
</reference>
<dbReference type="Proteomes" id="UP000721861">
    <property type="component" value="Unassembled WGS sequence"/>
</dbReference>
<dbReference type="RefSeq" id="WP_212226672.1">
    <property type="nucleotide sequence ID" value="NZ_JAGUCN010000005.1"/>
</dbReference>
<name>A0ABS5K7G9_9BACT</name>
<evidence type="ECO:0000313" key="1">
    <source>
        <dbReference type="EMBL" id="MBS2210904.1"/>
    </source>
</evidence>
<evidence type="ECO:0000313" key="2">
    <source>
        <dbReference type="Proteomes" id="UP000721861"/>
    </source>
</evidence>
<sequence length="239" mass="27061">MEKIQKIRLNTRISEVNGLVQQLIDEYKKRDYSADSYLTMVYKQLSEQNAQLGIAIKRDSIESELAELDDVTDSVFTLLHGLVKGYTYHPDEAISGPAIQLFKMIDKYGLEVKSKGYREEYPLLSSMITDSKTEPYAACITALTGCDVRFSQLETAVVNFNAKQHAYYGARDDQQELETASVIKKRLINLLHDDVAPYLYTMQKVNAPLYGRLAQFTANRIAESNAVVRNRSTKVVADQ</sequence>
<gene>
    <name evidence="1" type="ORF">KEM09_05810</name>
</gene>
<dbReference type="EMBL" id="JAGUCN010000005">
    <property type="protein sequence ID" value="MBS2210904.1"/>
    <property type="molecule type" value="Genomic_DNA"/>
</dbReference>
<protein>
    <submittedName>
        <fullName evidence="1">Uncharacterized protein</fullName>
    </submittedName>
</protein>
<organism evidence="1 2">
    <name type="scientific">Carboxylicivirga mesophila</name>
    <dbReference type="NCBI Taxonomy" id="1166478"/>
    <lineage>
        <taxon>Bacteria</taxon>
        <taxon>Pseudomonadati</taxon>
        <taxon>Bacteroidota</taxon>
        <taxon>Bacteroidia</taxon>
        <taxon>Marinilabiliales</taxon>
        <taxon>Marinilabiliaceae</taxon>
        <taxon>Carboxylicivirga</taxon>
    </lineage>
</organism>
<comment type="caution">
    <text evidence="1">The sequence shown here is derived from an EMBL/GenBank/DDBJ whole genome shotgun (WGS) entry which is preliminary data.</text>
</comment>